<keyword evidence="6" id="KW-0547">Nucleotide-binding</keyword>
<keyword evidence="9" id="KW-1185">Reference proteome</keyword>
<dbReference type="GO" id="GO:0001678">
    <property type="term" value="P:intracellular glucose homeostasis"/>
    <property type="evidence" value="ECO:0007669"/>
    <property type="project" value="InterPro"/>
</dbReference>
<keyword evidence="6" id="KW-0067">ATP-binding</keyword>
<keyword evidence="3 6" id="KW-0324">Glycolysis</keyword>
<evidence type="ECO:0000256" key="1">
    <source>
        <dbReference type="ARBA" id="ARBA00004888"/>
    </source>
</evidence>
<dbReference type="GO" id="GO:0008865">
    <property type="term" value="F:fructokinase activity"/>
    <property type="evidence" value="ECO:0007669"/>
    <property type="project" value="TreeGrafter"/>
</dbReference>
<evidence type="ECO:0000259" key="7">
    <source>
        <dbReference type="Pfam" id="PF00349"/>
    </source>
</evidence>
<proteinExistence type="inferred from homology"/>
<keyword evidence="6" id="KW-0418">Kinase</keyword>
<dbReference type="GO" id="GO:0005739">
    <property type="term" value="C:mitochondrion"/>
    <property type="evidence" value="ECO:0007669"/>
    <property type="project" value="TreeGrafter"/>
</dbReference>
<evidence type="ECO:0000313" key="8">
    <source>
        <dbReference type="EMBL" id="KAF2218062.1"/>
    </source>
</evidence>
<dbReference type="SUPFAM" id="SSF53067">
    <property type="entry name" value="Actin-like ATPase domain"/>
    <property type="match status" value="1"/>
</dbReference>
<organism evidence="8 9">
    <name type="scientific">Cercospora zeae-maydis SCOH1-5</name>
    <dbReference type="NCBI Taxonomy" id="717836"/>
    <lineage>
        <taxon>Eukaryota</taxon>
        <taxon>Fungi</taxon>
        <taxon>Dikarya</taxon>
        <taxon>Ascomycota</taxon>
        <taxon>Pezizomycotina</taxon>
        <taxon>Dothideomycetes</taxon>
        <taxon>Dothideomycetidae</taxon>
        <taxon>Mycosphaerellales</taxon>
        <taxon>Mycosphaerellaceae</taxon>
        <taxon>Cercospora</taxon>
    </lineage>
</organism>
<dbReference type="PANTHER" id="PTHR19443">
    <property type="entry name" value="HEXOKINASE"/>
    <property type="match status" value="1"/>
</dbReference>
<protein>
    <recommendedName>
        <fullName evidence="6">Phosphotransferase</fullName>
        <ecNumber evidence="6">2.7.1.-</ecNumber>
    </recommendedName>
</protein>
<comment type="catalytic activity">
    <reaction evidence="5">
        <text>D-fructose + ATP = D-fructose 6-phosphate + ADP + H(+)</text>
        <dbReference type="Rhea" id="RHEA:16125"/>
        <dbReference type="ChEBI" id="CHEBI:15378"/>
        <dbReference type="ChEBI" id="CHEBI:30616"/>
        <dbReference type="ChEBI" id="CHEBI:37721"/>
        <dbReference type="ChEBI" id="CHEBI:61527"/>
        <dbReference type="ChEBI" id="CHEBI:456216"/>
        <dbReference type="EC" id="2.7.1.1"/>
    </reaction>
    <physiologicalReaction direction="left-to-right" evidence="5">
        <dbReference type="Rhea" id="RHEA:16126"/>
    </physiologicalReaction>
</comment>
<dbReference type="EC" id="2.7.1.-" evidence="6"/>
<dbReference type="OrthoDB" id="419537at2759"/>
<keyword evidence="6" id="KW-0808">Transferase</keyword>
<dbReference type="GO" id="GO:0006096">
    <property type="term" value="P:glycolytic process"/>
    <property type="evidence" value="ECO:0007669"/>
    <property type="project" value="UniProtKB-KW"/>
</dbReference>
<dbReference type="EMBL" id="ML992662">
    <property type="protein sequence ID" value="KAF2218062.1"/>
    <property type="molecule type" value="Genomic_DNA"/>
</dbReference>
<reference evidence="8" key="1">
    <citation type="journal article" date="2020" name="Stud. Mycol.">
        <title>101 Dothideomycetes genomes: a test case for predicting lifestyles and emergence of pathogens.</title>
        <authorList>
            <person name="Haridas S."/>
            <person name="Albert R."/>
            <person name="Binder M."/>
            <person name="Bloem J."/>
            <person name="Labutti K."/>
            <person name="Salamov A."/>
            <person name="Andreopoulos B."/>
            <person name="Baker S."/>
            <person name="Barry K."/>
            <person name="Bills G."/>
            <person name="Bluhm B."/>
            <person name="Cannon C."/>
            <person name="Castanera R."/>
            <person name="Culley D."/>
            <person name="Daum C."/>
            <person name="Ezra D."/>
            <person name="Gonzalez J."/>
            <person name="Henrissat B."/>
            <person name="Kuo A."/>
            <person name="Liang C."/>
            <person name="Lipzen A."/>
            <person name="Lutzoni F."/>
            <person name="Magnuson J."/>
            <person name="Mondo S."/>
            <person name="Nolan M."/>
            <person name="Ohm R."/>
            <person name="Pangilinan J."/>
            <person name="Park H.-J."/>
            <person name="Ramirez L."/>
            <person name="Alfaro M."/>
            <person name="Sun H."/>
            <person name="Tritt A."/>
            <person name="Yoshinaga Y."/>
            <person name="Zwiers L.-H."/>
            <person name="Turgeon B."/>
            <person name="Goodwin S."/>
            <person name="Spatafora J."/>
            <person name="Crous P."/>
            <person name="Grigoriev I."/>
        </authorList>
    </citation>
    <scope>NUCLEOTIDE SEQUENCE</scope>
    <source>
        <strain evidence="8">SCOH1-5</strain>
    </source>
</reference>
<dbReference type="InterPro" id="IPR022672">
    <property type="entry name" value="Hexokinase_N"/>
</dbReference>
<comment type="catalytic activity">
    <reaction evidence="4">
        <text>a D-hexose + ATP = a D-hexose 6-phosphate + ADP + H(+)</text>
        <dbReference type="Rhea" id="RHEA:22740"/>
        <dbReference type="ChEBI" id="CHEBI:4194"/>
        <dbReference type="ChEBI" id="CHEBI:15378"/>
        <dbReference type="ChEBI" id="CHEBI:30616"/>
        <dbReference type="ChEBI" id="CHEBI:229467"/>
        <dbReference type="ChEBI" id="CHEBI:456216"/>
        <dbReference type="EC" id="2.7.1.1"/>
    </reaction>
    <physiologicalReaction direction="left-to-right" evidence="4">
        <dbReference type="Rhea" id="RHEA:22741"/>
    </physiologicalReaction>
</comment>
<dbReference type="PRINTS" id="PR00475">
    <property type="entry name" value="HEXOKINASE"/>
</dbReference>
<dbReference type="AlphaFoldDB" id="A0A6A6FX48"/>
<dbReference type="InterPro" id="IPR043129">
    <property type="entry name" value="ATPase_NBD"/>
</dbReference>
<name>A0A6A6FX48_9PEZI</name>
<dbReference type="GO" id="GO:0006013">
    <property type="term" value="P:mannose metabolic process"/>
    <property type="evidence" value="ECO:0007669"/>
    <property type="project" value="TreeGrafter"/>
</dbReference>
<dbReference type="Pfam" id="PF00349">
    <property type="entry name" value="Hexokinase_1"/>
    <property type="match status" value="1"/>
</dbReference>
<dbReference type="GO" id="GO:0019158">
    <property type="term" value="F:mannokinase activity"/>
    <property type="evidence" value="ECO:0007669"/>
    <property type="project" value="TreeGrafter"/>
</dbReference>
<evidence type="ECO:0000256" key="6">
    <source>
        <dbReference type="RuleBase" id="RU362007"/>
    </source>
</evidence>
<dbReference type="GO" id="GO:0004340">
    <property type="term" value="F:glucokinase activity"/>
    <property type="evidence" value="ECO:0007669"/>
    <property type="project" value="TreeGrafter"/>
</dbReference>
<sequence>MDDVTQDQYRITDDIKTGKAEQLWSFTVQMTNPFRSGFTFSYPASQQFVDQGVLQTWTKGLDISGVEGEDVAAQLKEAIGKRDLPIRLVAFINDTTGAMIA</sequence>
<comment type="pathway">
    <text evidence="2">Carbohydrate metabolism; hexose metabolism.</text>
</comment>
<gene>
    <name evidence="8" type="ORF">CERZMDRAFT_92684</name>
</gene>
<evidence type="ECO:0000256" key="4">
    <source>
        <dbReference type="ARBA" id="ARBA00044613"/>
    </source>
</evidence>
<dbReference type="PROSITE" id="PS51748">
    <property type="entry name" value="HEXOKINASE_2"/>
    <property type="match status" value="1"/>
</dbReference>
<dbReference type="Proteomes" id="UP000799539">
    <property type="component" value="Unassembled WGS sequence"/>
</dbReference>
<evidence type="ECO:0000256" key="3">
    <source>
        <dbReference type="ARBA" id="ARBA00023152"/>
    </source>
</evidence>
<dbReference type="GO" id="GO:0006006">
    <property type="term" value="P:glucose metabolic process"/>
    <property type="evidence" value="ECO:0007669"/>
    <property type="project" value="TreeGrafter"/>
</dbReference>
<dbReference type="GO" id="GO:0005524">
    <property type="term" value="F:ATP binding"/>
    <property type="evidence" value="ECO:0007669"/>
    <property type="project" value="UniProtKB-UniRule"/>
</dbReference>
<dbReference type="GO" id="GO:0005829">
    <property type="term" value="C:cytosol"/>
    <property type="evidence" value="ECO:0007669"/>
    <property type="project" value="TreeGrafter"/>
</dbReference>
<feature type="domain" description="Hexokinase N-terminal" evidence="7">
    <location>
        <begin position="4"/>
        <end position="101"/>
    </location>
</feature>
<dbReference type="PANTHER" id="PTHR19443:SF16">
    <property type="entry name" value="HEXOKINASE TYPE 1-RELATED"/>
    <property type="match status" value="1"/>
</dbReference>
<comment type="pathway">
    <text evidence="1">Carbohydrate degradation; glycolysis; D-glyceraldehyde 3-phosphate and glycerone phosphate from D-glucose: step 1/4.</text>
</comment>
<accession>A0A6A6FX48</accession>
<dbReference type="InterPro" id="IPR001312">
    <property type="entry name" value="Hexokinase"/>
</dbReference>
<comment type="similarity">
    <text evidence="6">Belongs to the hexokinase family.</text>
</comment>
<dbReference type="GO" id="GO:0005536">
    <property type="term" value="F:D-glucose binding"/>
    <property type="evidence" value="ECO:0007669"/>
    <property type="project" value="InterPro"/>
</dbReference>
<evidence type="ECO:0000313" key="9">
    <source>
        <dbReference type="Proteomes" id="UP000799539"/>
    </source>
</evidence>
<evidence type="ECO:0000256" key="2">
    <source>
        <dbReference type="ARBA" id="ARBA00005028"/>
    </source>
</evidence>
<evidence type="ECO:0000256" key="5">
    <source>
        <dbReference type="ARBA" id="ARBA00047905"/>
    </source>
</evidence>
<dbReference type="Gene3D" id="3.30.420.40">
    <property type="match status" value="1"/>
</dbReference>